<dbReference type="HOGENOM" id="CLU_076368_0_2_1"/>
<comment type="caution">
    <text evidence="3">The sequence shown here is derived from an EMBL/GenBank/DDBJ whole genome shotgun (WGS) entry which is preliminary data.</text>
</comment>
<proteinExistence type="predicted"/>
<gene>
    <name evidence="3" type="ORF">BN7_1970</name>
</gene>
<dbReference type="InterPro" id="IPR028939">
    <property type="entry name" value="P5C_Rdtase_cat_N"/>
</dbReference>
<dbReference type="Proteomes" id="UP000009328">
    <property type="component" value="Unassembled WGS sequence"/>
</dbReference>
<dbReference type="EMBL" id="CAIF01000043">
    <property type="protein sequence ID" value="CCH42425.1"/>
    <property type="molecule type" value="Genomic_DNA"/>
</dbReference>
<sequence length="275" mass="30411">METIGFIGAGLIGGGIAQLAIKGGYKVLLTNSRDPKSLDPIIKELGDNSRAGSFKDLITDDIKIIVLSVPLKAIPKIFETGEIKDKIILDTSNYYTFRDGQIKELDDRLLTTSEYVSQYIGESNKLVKVFNNIDAIHLRISSTNDLSRQTILPISSNDVDARQLATDFIQKIGFKVLDVGGLSNSWKFEPHTPFYLTPYIPKFPENLDHDDLKSAFQSYPSPSLTVEDGIILLNSATRDGPVGGSIDTTPELVLEVMIDWYKRAKRAKSNNSSVL</sequence>
<evidence type="ECO:0000256" key="1">
    <source>
        <dbReference type="ARBA" id="ARBA00023002"/>
    </source>
</evidence>
<keyword evidence="1" id="KW-0560">Oxidoreductase</keyword>
<dbReference type="PANTHER" id="PTHR14239:SF10">
    <property type="entry name" value="REDUCTASE"/>
    <property type="match status" value="1"/>
</dbReference>
<dbReference type="SUPFAM" id="SSF51735">
    <property type="entry name" value="NAD(P)-binding Rossmann-fold domains"/>
    <property type="match status" value="1"/>
</dbReference>
<dbReference type="AlphaFoldDB" id="K0KBL1"/>
<reference evidence="3 4" key="1">
    <citation type="journal article" date="2012" name="Eukaryot. Cell">
        <title>Draft genome sequence of Wickerhamomyces ciferrii NRRL Y-1031 F-60-10.</title>
        <authorList>
            <person name="Schneider J."/>
            <person name="Andrea H."/>
            <person name="Blom J."/>
            <person name="Jaenicke S."/>
            <person name="Ruckert C."/>
            <person name="Schorsch C."/>
            <person name="Szczepanowski R."/>
            <person name="Farwick M."/>
            <person name="Goesmann A."/>
            <person name="Puhler A."/>
            <person name="Schaffer S."/>
            <person name="Tauch A."/>
            <person name="Kohler T."/>
            <person name="Brinkrolf K."/>
        </authorList>
    </citation>
    <scope>NUCLEOTIDE SEQUENCE [LARGE SCALE GENOMIC DNA]</scope>
    <source>
        <strain evidence="4">ATCC 14091 / BCRC 22168 / CBS 111 / JCM 3599 / NBRC 0793 / NRRL Y-1031 F-60-10</strain>
    </source>
</reference>
<evidence type="ECO:0000313" key="4">
    <source>
        <dbReference type="Proteomes" id="UP000009328"/>
    </source>
</evidence>
<organism evidence="3 4">
    <name type="scientific">Wickerhamomyces ciferrii (strain ATCC 14091 / BCRC 22168 / CBS 111 / JCM 3599 / NBRC 0793 / NRRL Y-1031 F-60-10)</name>
    <name type="common">Yeast</name>
    <name type="synonym">Pichia ciferrii</name>
    <dbReference type="NCBI Taxonomy" id="1206466"/>
    <lineage>
        <taxon>Eukaryota</taxon>
        <taxon>Fungi</taxon>
        <taxon>Dikarya</taxon>
        <taxon>Ascomycota</taxon>
        <taxon>Saccharomycotina</taxon>
        <taxon>Saccharomycetes</taxon>
        <taxon>Phaffomycetales</taxon>
        <taxon>Wickerhamomycetaceae</taxon>
        <taxon>Wickerhamomyces</taxon>
    </lineage>
</organism>
<dbReference type="PANTHER" id="PTHR14239">
    <property type="entry name" value="DUDULIN-RELATED"/>
    <property type="match status" value="1"/>
</dbReference>
<evidence type="ECO:0000313" key="3">
    <source>
        <dbReference type="EMBL" id="CCH42425.1"/>
    </source>
</evidence>
<evidence type="ECO:0000259" key="2">
    <source>
        <dbReference type="Pfam" id="PF03807"/>
    </source>
</evidence>
<dbReference type="Pfam" id="PF03807">
    <property type="entry name" value="F420_oxidored"/>
    <property type="match status" value="1"/>
</dbReference>
<dbReference type="Gene3D" id="3.40.50.720">
    <property type="entry name" value="NAD(P)-binding Rossmann-like Domain"/>
    <property type="match status" value="1"/>
</dbReference>
<keyword evidence="4" id="KW-1185">Reference proteome</keyword>
<dbReference type="GO" id="GO:0016491">
    <property type="term" value="F:oxidoreductase activity"/>
    <property type="evidence" value="ECO:0007669"/>
    <property type="project" value="UniProtKB-KW"/>
</dbReference>
<protein>
    <recommendedName>
        <fullName evidence="2">Pyrroline-5-carboxylate reductase catalytic N-terminal domain-containing protein</fullName>
    </recommendedName>
</protein>
<accession>K0KBL1</accession>
<feature type="domain" description="Pyrroline-5-carboxylate reductase catalytic N-terminal" evidence="2">
    <location>
        <begin position="3"/>
        <end position="94"/>
    </location>
</feature>
<dbReference type="InParanoid" id="K0KBL1"/>
<dbReference type="eggNOG" id="ENOG502S23X">
    <property type="taxonomic scope" value="Eukaryota"/>
</dbReference>
<dbReference type="InterPro" id="IPR051267">
    <property type="entry name" value="STEAP_metalloreductase"/>
</dbReference>
<dbReference type="InterPro" id="IPR036291">
    <property type="entry name" value="NAD(P)-bd_dom_sf"/>
</dbReference>
<name>K0KBL1_WICCF</name>